<evidence type="ECO:0000259" key="5">
    <source>
        <dbReference type="Pfam" id="PF13458"/>
    </source>
</evidence>
<evidence type="ECO:0000256" key="1">
    <source>
        <dbReference type="ARBA" id="ARBA00010062"/>
    </source>
</evidence>
<gene>
    <name evidence="6" type="ORF">A2527_05015</name>
</gene>
<feature type="domain" description="Leucine-binding protein" evidence="5">
    <location>
        <begin position="25"/>
        <end position="362"/>
    </location>
</feature>
<accession>A0A1F6G826</accession>
<name>A0A1F6G826_9PROT</name>
<keyword evidence="3" id="KW-0732">Signal</keyword>
<evidence type="ECO:0000256" key="4">
    <source>
        <dbReference type="ARBA" id="ARBA00022970"/>
    </source>
</evidence>
<dbReference type="InterPro" id="IPR000709">
    <property type="entry name" value="Leu_Ile_Val-bd"/>
</dbReference>
<comment type="caution">
    <text evidence="6">The sequence shown here is derived from an EMBL/GenBank/DDBJ whole genome shotgun (WGS) entry which is preliminary data.</text>
</comment>
<keyword evidence="4" id="KW-0029">Amino-acid transport</keyword>
<evidence type="ECO:0000256" key="3">
    <source>
        <dbReference type="ARBA" id="ARBA00022729"/>
    </source>
</evidence>
<evidence type="ECO:0000313" key="7">
    <source>
        <dbReference type="Proteomes" id="UP000178449"/>
    </source>
</evidence>
<dbReference type="PANTHER" id="PTHR47151">
    <property type="entry name" value="LEU/ILE/VAL-BINDING ABC TRANSPORTER SUBUNIT"/>
    <property type="match status" value="1"/>
</dbReference>
<organism evidence="6 7">
    <name type="scientific">Candidatus Lambdaproteobacteria bacterium RIFOXYD2_FULL_50_16</name>
    <dbReference type="NCBI Taxonomy" id="1817772"/>
    <lineage>
        <taxon>Bacteria</taxon>
        <taxon>Pseudomonadati</taxon>
        <taxon>Pseudomonadota</taxon>
        <taxon>Candidatus Lambdaproteobacteria</taxon>
    </lineage>
</organism>
<proteinExistence type="inferred from homology"/>
<dbReference type="InterPro" id="IPR028081">
    <property type="entry name" value="Leu-bd"/>
</dbReference>
<keyword evidence="2" id="KW-0813">Transport</keyword>
<dbReference type="GO" id="GO:0006865">
    <property type="term" value="P:amino acid transport"/>
    <property type="evidence" value="ECO:0007669"/>
    <property type="project" value="UniProtKB-KW"/>
</dbReference>
<dbReference type="Pfam" id="PF13458">
    <property type="entry name" value="Peripla_BP_6"/>
    <property type="match status" value="1"/>
</dbReference>
<evidence type="ECO:0000256" key="2">
    <source>
        <dbReference type="ARBA" id="ARBA00022448"/>
    </source>
</evidence>
<dbReference type="Proteomes" id="UP000178449">
    <property type="component" value="Unassembled WGS sequence"/>
</dbReference>
<sequence>MKSLLSLAWLGVFGVLLSPAFAGEPLKIGVAGSHSGDLAPYGLPAKHAVELAVSELNQKGGLLGRAVELIALDDVCKPETATNVASKMVSEKVVAVIGHICSSATKAALSIYREANILVISPSATSPELTLEHQNPLFFRTIPHDARQAILQAQFAVEALKVKTAAVVHDKGDYGKGLALLVEQELRARGVEVLLVEGVTPGAQDYSALIRKIGRANPDLIAYGGYHPEASKIVAQARKKGIKSLFISGDGIKDPSFLKIGRQHAEGYYATSPSDLSLHPLNQKVTDQLKAKGQVPGNFGLQAHAAFSALAHAIEEAKSTDPQKIKAELLRLTTQTTLGPISFDANGDLTGAGFAVYQVQKGEFVDLHFSPKP</sequence>
<dbReference type="EMBL" id="MFNE01000041">
    <property type="protein sequence ID" value="OGG94262.1"/>
    <property type="molecule type" value="Genomic_DNA"/>
</dbReference>
<evidence type="ECO:0000313" key="6">
    <source>
        <dbReference type="EMBL" id="OGG94262.1"/>
    </source>
</evidence>
<dbReference type="STRING" id="1817772.A2527_05015"/>
<comment type="similarity">
    <text evidence="1">Belongs to the leucine-binding protein family.</text>
</comment>
<dbReference type="PANTHER" id="PTHR47151:SF2">
    <property type="entry name" value="AMINO ACID BINDING PROTEIN"/>
    <property type="match status" value="1"/>
</dbReference>
<dbReference type="Gene3D" id="3.40.50.2300">
    <property type="match status" value="2"/>
</dbReference>
<dbReference type="AlphaFoldDB" id="A0A1F6G826"/>
<dbReference type="SUPFAM" id="SSF53822">
    <property type="entry name" value="Periplasmic binding protein-like I"/>
    <property type="match status" value="1"/>
</dbReference>
<dbReference type="InterPro" id="IPR028082">
    <property type="entry name" value="Peripla_BP_I"/>
</dbReference>
<protein>
    <submittedName>
        <fullName evidence="6">Branched chain amino acid ABC transporter substrate-binding protein</fullName>
    </submittedName>
</protein>
<dbReference type="CDD" id="cd06342">
    <property type="entry name" value="PBP1_ABC_LIVBP-like"/>
    <property type="match status" value="1"/>
</dbReference>
<dbReference type="PRINTS" id="PR00337">
    <property type="entry name" value="LEUILEVALBP"/>
</dbReference>
<reference evidence="6 7" key="1">
    <citation type="journal article" date="2016" name="Nat. Commun.">
        <title>Thousands of microbial genomes shed light on interconnected biogeochemical processes in an aquifer system.</title>
        <authorList>
            <person name="Anantharaman K."/>
            <person name="Brown C.T."/>
            <person name="Hug L.A."/>
            <person name="Sharon I."/>
            <person name="Castelle C.J."/>
            <person name="Probst A.J."/>
            <person name="Thomas B.C."/>
            <person name="Singh A."/>
            <person name="Wilkins M.J."/>
            <person name="Karaoz U."/>
            <person name="Brodie E.L."/>
            <person name="Williams K.H."/>
            <person name="Hubbard S.S."/>
            <person name="Banfield J.F."/>
        </authorList>
    </citation>
    <scope>NUCLEOTIDE SEQUENCE [LARGE SCALE GENOMIC DNA]</scope>
</reference>